<dbReference type="Proteomes" id="UP000464624">
    <property type="component" value="Chromosome"/>
</dbReference>
<evidence type="ECO:0000313" key="2">
    <source>
        <dbReference type="Proteomes" id="UP000464624"/>
    </source>
</evidence>
<dbReference type="EMBL" id="AP022314">
    <property type="protein sequence ID" value="BBU20422.1"/>
    <property type="molecule type" value="Genomic_DNA"/>
</dbReference>
<dbReference type="AlphaFoldDB" id="A0AAD1LZ53"/>
<dbReference type="KEGG" id="mxe:MYXE_02110"/>
<protein>
    <submittedName>
        <fullName evidence="1">Uncharacterized protein</fullName>
    </submittedName>
</protein>
<organism evidence="1 2">
    <name type="scientific">Mycobacterium xenopi</name>
    <dbReference type="NCBI Taxonomy" id="1789"/>
    <lineage>
        <taxon>Bacteria</taxon>
        <taxon>Bacillati</taxon>
        <taxon>Actinomycetota</taxon>
        <taxon>Actinomycetes</taxon>
        <taxon>Mycobacteriales</taxon>
        <taxon>Mycobacteriaceae</taxon>
        <taxon>Mycobacterium</taxon>
    </lineage>
</organism>
<evidence type="ECO:0000313" key="1">
    <source>
        <dbReference type="EMBL" id="BBU20422.1"/>
    </source>
</evidence>
<proteinExistence type="predicted"/>
<name>A0AAD1LZ53_MYCXE</name>
<accession>A0AAD1LZ53</accession>
<reference evidence="1 2" key="1">
    <citation type="submission" date="2019-12" db="EMBL/GenBank/DDBJ databases">
        <title>Complete genome sequence of Mycolicibacterium xenopi str. JCM15661T.</title>
        <authorList>
            <person name="Yoshida M."/>
            <person name="Fukano H."/>
            <person name="Asakura T."/>
            <person name="Hoshino Y."/>
        </authorList>
    </citation>
    <scope>NUCLEOTIDE SEQUENCE [LARGE SCALE GENOMIC DNA]</scope>
    <source>
        <strain evidence="1 2">JCM 15661T</strain>
    </source>
</reference>
<gene>
    <name evidence="1" type="ORF">MYXE_02110</name>
</gene>
<sequence>MNSFRTAIATPLAAGMPFTAKTSNKIGPGKAYEVARAAEGGC</sequence>